<dbReference type="Pfam" id="PF00877">
    <property type="entry name" value="NLPC_P60"/>
    <property type="match status" value="1"/>
</dbReference>
<organism evidence="5 6">
    <name type="scientific">Croceibacterium atlanticum</name>
    <dbReference type="NCBI Taxonomy" id="1267766"/>
    <lineage>
        <taxon>Bacteria</taxon>
        <taxon>Pseudomonadati</taxon>
        <taxon>Pseudomonadota</taxon>
        <taxon>Alphaproteobacteria</taxon>
        <taxon>Sphingomonadales</taxon>
        <taxon>Erythrobacteraceae</taxon>
        <taxon>Croceibacterium</taxon>
    </lineage>
</organism>
<dbReference type="KEGG" id="aay:WYH_02448"/>
<reference evidence="5" key="1">
    <citation type="submission" date="2015-05" db="EMBL/GenBank/DDBJ databases">
        <title>The complete genome of Altererythrobacter atlanticus strain 26DY36.</title>
        <authorList>
            <person name="Wu Y.-H."/>
            <person name="Cheng H."/>
            <person name="Wu X.-W."/>
        </authorList>
    </citation>
    <scope>NUCLEOTIDE SEQUENCE [LARGE SCALE GENOMIC DNA]</scope>
    <source>
        <strain evidence="5">26DY36</strain>
    </source>
</reference>
<evidence type="ECO:0000256" key="3">
    <source>
        <dbReference type="ARBA" id="ARBA00022801"/>
    </source>
</evidence>
<keyword evidence="3" id="KW-0378">Hydrolase</keyword>
<dbReference type="GO" id="GO:0008234">
    <property type="term" value="F:cysteine-type peptidase activity"/>
    <property type="evidence" value="ECO:0007669"/>
    <property type="project" value="UniProtKB-KW"/>
</dbReference>
<dbReference type="InterPro" id="IPR000064">
    <property type="entry name" value="NLP_P60_dom"/>
</dbReference>
<evidence type="ECO:0000256" key="4">
    <source>
        <dbReference type="ARBA" id="ARBA00022807"/>
    </source>
</evidence>
<protein>
    <submittedName>
        <fullName evidence="5">Uncharacterized protein</fullName>
    </submittedName>
</protein>
<keyword evidence="6" id="KW-1185">Reference proteome</keyword>
<dbReference type="PATRIC" id="fig|1267766.3.peg.2475"/>
<dbReference type="RefSeq" id="WP_046904022.1">
    <property type="nucleotide sequence ID" value="NZ_CP011452.2"/>
</dbReference>
<proteinExistence type="inferred from homology"/>
<dbReference type="Proteomes" id="UP000034392">
    <property type="component" value="Chromosome"/>
</dbReference>
<evidence type="ECO:0000313" key="5">
    <source>
        <dbReference type="EMBL" id="AKH43478.1"/>
    </source>
</evidence>
<keyword evidence="2" id="KW-0645">Protease</keyword>
<sequence>MTAQSIALARAAEALVGTPFRPGGRHVLTGLDCFGLVAAALSSIGREAPTLPIRRLKQPSFLQFLPLATMAGLAETDDAIAPGDVLLSSPGPAQFHLLIADSKGGFIHAHAGLRRVVQTSSPLPWPILRQWRLTENG</sequence>
<gene>
    <name evidence="5" type="ORF">WYH_02448</name>
</gene>
<dbReference type="Gene3D" id="3.90.1720.10">
    <property type="entry name" value="endopeptidase domain like (from Nostoc punctiforme)"/>
    <property type="match status" value="1"/>
</dbReference>
<name>A0A0F7KSU2_9SPHN</name>
<dbReference type="STRING" id="1267766.WYH_02448"/>
<keyword evidence="4" id="KW-0788">Thiol protease</keyword>
<dbReference type="GO" id="GO:0006508">
    <property type="term" value="P:proteolysis"/>
    <property type="evidence" value="ECO:0007669"/>
    <property type="project" value="UniProtKB-KW"/>
</dbReference>
<evidence type="ECO:0000313" key="6">
    <source>
        <dbReference type="Proteomes" id="UP000034392"/>
    </source>
</evidence>
<dbReference type="EMBL" id="CP011452">
    <property type="protein sequence ID" value="AKH43478.1"/>
    <property type="molecule type" value="Genomic_DNA"/>
</dbReference>
<evidence type="ECO:0000256" key="1">
    <source>
        <dbReference type="ARBA" id="ARBA00007074"/>
    </source>
</evidence>
<dbReference type="AlphaFoldDB" id="A0A0F7KSU2"/>
<dbReference type="SUPFAM" id="SSF54001">
    <property type="entry name" value="Cysteine proteinases"/>
    <property type="match status" value="1"/>
</dbReference>
<comment type="similarity">
    <text evidence="1">Belongs to the peptidase C40 family.</text>
</comment>
<dbReference type="PROSITE" id="PS51935">
    <property type="entry name" value="NLPC_P60"/>
    <property type="match status" value="1"/>
</dbReference>
<dbReference type="InterPro" id="IPR038765">
    <property type="entry name" value="Papain-like_cys_pep_sf"/>
</dbReference>
<accession>A0A0F7KSU2</accession>
<evidence type="ECO:0000256" key="2">
    <source>
        <dbReference type="ARBA" id="ARBA00022670"/>
    </source>
</evidence>